<protein>
    <recommendedName>
        <fullName evidence="5">J domain-containing protein</fullName>
    </recommendedName>
</protein>
<evidence type="ECO:0000256" key="1">
    <source>
        <dbReference type="ARBA" id="ARBA00023186"/>
    </source>
</evidence>
<keyword evidence="1" id="KW-0143">Chaperone</keyword>
<keyword evidence="2" id="KW-0812">Transmembrane</keyword>
<dbReference type="RefSeq" id="WP_064306998.1">
    <property type="nucleotide sequence ID" value="NZ_LWCR01000003.1"/>
</dbReference>
<dbReference type="SUPFAM" id="SSF46565">
    <property type="entry name" value="Chaperone J-domain"/>
    <property type="match status" value="1"/>
</dbReference>
<sequence>MKLDLLELSQAATERDLKRVYARLLKVHRPDTDPEAFQRLRQAYECALAELSRPASLDEGAKATQWVYSPSPAAATPVDPVPKMDGTPLAAPVQPIQRAAEQPPTEPSLQRLSEQPLPDATSRLAGLLKGDLTLAWETARREGLEAAFQRQLLQRCLNSADLQALAWAQANLHWLTLAQPDYLGLREEAVLANQLALQVLDQMRQALAQGLETQAYKQLRVALESDWLQPLDRRTRFQADVFELLENDGHWTPAFFDRVCALNVWSEERGHLPCSVKRWAVMVGRCHAYALEASLRDQLAAPAKTAGQRAAWFLLGDLDDRRRRQWADSFTTEDWQACIALEEDIASFSQIPAALQQPYFAEWRSWMPRGYWRWGYVYLWAMLSLALTIMLIANPEKTLGESLGILLVAPLAVVPLAFVLPATWLMRLWTDLSRLLAPADVAMSARMLPRRLTRRGSGVLVLRHVFPSLLPAGFVWMWGRAVPMLGPVMALATVLGAMQFANVVTRGASPVAWIERGLHQLLQNRRRAKQVLALGAGLALMVAARLFIG</sequence>
<evidence type="ECO:0000256" key="2">
    <source>
        <dbReference type="SAM" id="Phobius"/>
    </source>
</evidence>
<dbReference type="AlphaFoldDB" id="A0A178LKZ3"/>
<feature type="transmembrane region" description="Helical" evidence="2">
    <location>
        <begin position="460"/>
        <end position="478"/>
    </location>
</feature>
<feature type="transmembrane region" description="Helical" evidence="2">
    <location>
        <begin position="484"/>
        <end position="504"/>
    </location>
</feature>
<feature type="transmembrane region" description="Helical" evidence="2">
    <location>
        <begin position="531"/>
        <end position="548"/>
    </location>
</feature>
<dbReference type="Proteomes" id="UP000078356">
    <property type="component" value="Unassembled WGS sequence"/>
</dbReference>
<feature type="transmembrane region" description="Helical" evidence="2">
    <location>
        <begin position="374"/>
        <end position="393"/>
    </location>
</feature>
<reference evidence="3 4" key="1">
    <citation type="submission" date="2016-04" db="EMBL/GenBank/DDBJ databases">
        <title>Draft Genome Sequences of Staphylococcus capitis Strain H36, S. capitis Strain H65, S. cohnii Strain H62, S. hominis Strain H69, Mycobacterium iranicum Strain H39, Plantibacter sp. Strain H53, Pseudomonas oryzihabitans Strain H72, and Microbacterium sp. Strain H83, isolated from residential settings.</title>
        <authorList>
            <person name="Lymperopoulou D."/>
            <person name="Adams R.I."/>
            <person name="Lindow S."/>
            <person name="Coil D.A."/>
            <person name="Jospin G."/>
            <person name="Eisen J.A."/>
        </authorList>
    </citation>
    <scope>NUCLEOTIDE SEQUENCE [LARGE SCALE GENOMIC DNA]</scope>
    <source>
        <strain evidence="3 4">H72</strain>
    </source>
</reference>
<dbReference type="EMBL" id="LWCR01000003">
    <property type="protein sequence ID" value="OAN31787.1"/>
    <property type="molecule type" value="Genomic_DNA"/>
</dbReference>
<evidence type="ECO:0000313" key="3">
    <source>
        <dbReference type="EMBL" id="OAN31787.1"/>
    </source>
</evidence>
<gene>
    <name evidence="3" type="ORF">A4V15_12065</name>
</gene>
<keyword evidence="2" id="KW-1133">Transmembrane helix</keyword>
<evidence type="ECO:0008006" key="5">
    <source>
        <dbReference type="Google" id="ProtNLM"/>
    </source>
</evidence>
<dbReference type="OrthoDB" id="5524449at2"/>
<feature type="transmembrane region" description="Helical" evidence="2">
    <location>
        <begin position="405"/>
        <end position="426"/>
    </location>
</feature>
<comment type="caution">
    <text evidence="3">The sequence shown here is derived from an EMBL/GenBank/DDBJ whole genome shotgun (WGS) entry which is preliminary data.</text>
</comment>
<proteinExistence type="predicted"/>
<name>A0A178LKZ3_9PSED</name>
<organism evidence="3 4">
    <name type="scientific">Pseudomonas oryzihabitans</name>
    <dbReference type="NCBI Taxonomy" id="47885"/>
    <lineage>
        <taxon>Bacteria</taxon>
        <taxon>Pseudomonadati</taxon>
        <taxon>Pseudomonadota</taxon>
        <taxon>Gammaproteobacteria</taxon>
        <taxon>Pseudomonadales</taxon>
        <taxon>Pseudomonadaceae</taxon>
        <taxon>Pseudomonas</taxon>
    </lineage>
</organism>
<evidence type="ECO:0000313" key="4">
    <source>
        <dbReference type="Proteomes" id="UP000078356"/>
    </source>
</evidence>
<accession>A0A178LKZ3</accession>
<keyword evidence="2" id="KW-0472">Membrane</keyword>
<dbReference type="InterPro" id="IPR036869">
    <property type="entry name" value="J_dom_sf"/>
</dbReference>
<dbReference type="Gene3D" id="1.10.287.110">
    <property type="entry name" value="DnaJ domain"/>
    <property type="match status" value="1"/>
</dbReference>